<dbReference type="OrthoDB" id="8453986at2"/>
<name>G0A3T1_METMM</name>
<dbReference type="AlphaFoldDB" id="G0A3T1"/>
<dbReference type="Proteomes" id="UP000008888">
    <property type="component" value="Chromosome"/>
</dbReference>
<feature type="compositionally biased region" description="Basic residues" evidence="1">
    <location>
        <begin position="10"/>
        <end position="20"/>
    </location>
</feature>
<proteinExistence type="predicted"/>
<dbReference type="HOGENOM" id="CLU_1990038_0_0_6"/>
<keyword evidence="3" id="KW-1185">Reference proteome</keyword>
<accession>G0A3T1</accession>
<evidence type="ECO:0000256" key="1">
    <source>
        <dbReference type="SAM" id="MobiDB-lite"/>
    </source>
</evidence>
<dbReference type="KEGG" id="mmt:Metme_4355"/>
<dbReference type="EMBL" id="CP002738">
    <property type="protein sequence ID" value="AEG02703.1"/>
    <property type="molecule type" value="Genomic_DNA"/>
</dbReference>
<evidence type="ECO:0000313" key="2">
    <source>
        <dbReference type="EMBL" id="AEG02703.1"/>
    </source>
</evidence>
<dbReference type="eggNOG" id="ENOG503174B">
    <property type="taxonomic scope" value="Bacteria"/>
</dbReference>
<organism evidence="2 3">
    <name type="scientific">Methylomonas methanica (strain DSM 25384 / MC09)</name>
    <dbReference type="NCBI Taxonomy" id="857087"/>
    <lineage>
        <taxon>Bacteria</taxon>
        <taxon>Pseudomonadati</taxon>
        <taxon>Pseudomonadota</taxon>
        <taxon>Gammaproteobacteria</taxon>
        <taxon>Methylococcales</taxon>
        <taxon>Methylococcaceae</taxon>
        <taxon>Methylomonas</taxon>
    </lineage>
</organism>
<sequence>MIEKVGEKIKPKRGGKRPGSGRKPGTPNKATAGLKQLASEYTEEAVQVLVKVMRDNEAPAPSRIAAANSLLDRSHGKPRQEVEISSGKVDQALLQQIENEMMVRLEEARERQRQILIERGIINDA</sequence>
<reference evidence="3" key="3">
    <citation type="submission" date="2011-05" db="EMBL/GenBank/DDBJ databases">
        <title>Complete sequence of Methylomonas methanica MC09.</title>
        <authorList>
            <consortium name="US DOE Joint Genome Institute"/>
            <person name="Lucas S."/>
            <person name="Han J."/>
            <person name="Lapidus A."/>
            <person name="Cheng J.-F."/>
            <person name="Goodwin L."/>
            <person name="Pitluck S."/>
            <person name="Peters L."/>
            <person name="Mikhailova N."/>
            <person name="Teshima H."/>
            <person name="Han C."/>
            <person name="Tapia R."/>
            <person name="Land M."/>
            <person name="Hauser L."/>
            <person name="Kyrpides N."/>
            <person name="Ivanova N."/>
            <person name="Pagani I."/>
            <person name="Stein L."/>
            <person name="Woyke T."/>
        </authorList>
    </citation>
    <scope>NUCLEOTIDE SEQUENCE [LARGE SCALE GENOMIC DNA]</scope>
    <source>
        <strain evidence="3">MC09</strain>
    </source>
</reference>
<evidence type="ECO:0008006" key="4">
    <source>
        <dbReference type="Google" id="ProtNLM"/>
    </source>
</evidence>
<protein>
    <recommendedName>
        <fullName evidence="4">DUF5681 domain-containing protein</fullName>
    </recommendedName>
</protein>
<evidence type="ECO:0000313" key="3">
    <source>
        <dbReference type="Proteomes" id="UP000008888"/>
    </source>
</evidence>
<reference evidence="2 3" key="1">
    <citation type="journal article" date="2011" name="J. Bacteriol.">
        <title>Complete Genome Sequence of the Aerobic Marine Methanotroph Methylomonas methanica MC09.</title>
        <authorList>
            <person name="Boden R."/>
            <person name="Cunliffe M."/>
            <person name="Scanlan J."/>
            <person name="Moussard H."/>
            <person name="Kits K.D."/>
            <person name="Klotz M.G."/>
            <person name="Jetten M.S."/>
            <person name="Vuilleumier S."/>
            <person name="Han J."/>
            <person name="Peters L."/>
            <person name="Mikhailova N."/>
            <person name="Teshima H."/>
            <person name="Tapia R."/>
            <person name="Kyrpides N."/>
            <person name="Ivanova N."/>
            <person name="Pagani I."/>
            <person name="Cheng J.F."/>
            <person name="Goodwin L."/>
            <person name="Han C."/>
            <person name="Hauser L."/>
            <person name="Land M.L."/>
            <person name="Lapidus A."/>
            <person name="Lucas S."/>
            <person name="Pitluck S."/>
            <person name="Woyke T."/>
            <person name="Stein L."/>
            <person name="Murrell J.C."/>
        </authorList>
    </citation>
    <scope>NUCLEOTIDE SEQUENCE [LARGE SCALE GENOMIC DNA]</scope>
    <source>
        <strain evidence="2 3">MC09</strain>
    </source>
</reference>
<reference key="2">
    <citation type="submission" date="2011-05" db="EMBL/GenBank/DDBJ databases">
        <title>Complete genome sequence of the aerobic marine methanotroph Methylomonas methanica MC09.</title>
        <authorList>
            <person name="Boden R."/>
            <person name="Cunliffe M."/>
            <person name="Scanlan J."/>
            <person name="Moussard H."/>
            <person name="Kits K.D."/>
            <person name="Klotz M."/>
            <person name="Jetten M."/>
            <person name="Vuilleumier S."/>
            <person name="Han J."/>
            <person name="Peters L."/>
            <person name="Mikhailova N."/>
            <person name="Teshima H."/>
            <person name="Tapia R."/>
            <person name="Kyrpides N."/>
            <person name="Ivanova N."/>
            <person name="Pagani I."/>
            <person name="Cheng J.-F."/>
            <person name="Goodwin L."/>
            <person name="Han C."/>
            <person name="Hauser L."/>
            <person name="Land M."/>
            <person name="Lapidus A."/>
            <person name="Lucas S."/>
            <person name="Pitluck S."/>
            <person name="Woyke T."/>
            <person name="Stein L.Y."/>
            <person name="Murrell C."/>
        </authorList>
    </citation>
    <scope>NUCLEOTIDE SEQUENCE</scope>
    <source>
        <strain>MC09</strain>
    </source>
</reference>
<gene>
    <name evidence="2" type="ordered locus">Metme_4355</name>
</gene>
<dbReference type="STRING" id="857087.Metme_4355"/>
<dbReference type="RefSeq" id="WP_013820916.1">
    <property type="nucleotide sequence ID" value="NC_015572.1"/>
</dbReference>
<feature type="region of interest" description="Disordered" evidence="1">
    <location>
        <begin position="1"/>
        <end position="30"/>
    </location>
</feature>